<dbReference type="AlphaFoldDB" id="A0A6N7S542"/>
<dbReference type="Proteomes" id="UP000433575">
    <property type="component" value="Unassembled WGS sequence"/>
</dbReference>
<organism evidence="1 3">
    <name type="scientific">Holdemania massiliensis</name>
    <dbReference type="NCBI Taxonomy" id="1468449"/>
    <lineage>
        <taxon>Bacteria</taxon>
        <taxon>Bacillati</taxon>
        <taxon>Bacillota</taxon>
        <taxon>Erysipelotrichia</taxon>
        <taxon>Erysipelotrichales</taxon>
        <taxon>Erysipelotrichaceae</taxon>
        <taxon>Holdemania</taxon>
    </lineage>
</organism>
<dbReference type="EMBL" id="WKPJ01000007">
    <property type="protein sequence ID" value="MSA89011.1"/>
    <property type="molecule type" value="Genomic_DNA"/>
</dbReference>
<reference evidence="3 4" key="1">
    <citation type="journal article" date="2019" name="Nat. Med.">
        <title>A library of human gut bacterial isolates paired with longitudinal multiomics data enables mechanistic microbiome research.</title>
        <authorList>
            <person name="Poyet M."/>
            <person name="Groussin M."/>
            <person name="Gibbons S.M."/>
            <person name="Avila-Pacheco J."/>
            <person name="Jiang X."/>
            <person name="Kearney S.M."/>
            <person name="Perrotta A.R."/>
            <person name="Berdy B."/>
            <person name="Zhao S."/>
            <person name="Lieberman T.D."/>
            <person name="Swanson P.K."/>
            <person name="Smith M."/>
            <person name="Roesemann S."/>
            <person name="Alexander J.E."/>
            <person name="Rich S.A."/>
            <person name="Livny J."/>
            <person name="Vlamakis H."/>
            <person name="Clish C."/>
            <person name="Bullock K."/>
            <person name="Deik A."/>
            <person name="Scott J."/>
            <person name="Pierce K.A."/>
            <person name="Xavier R.J."/>
            <person name="Alm E.J."/>
        </authorList>
    </citation>
    <scope>NUCLEOTIDE SEQUENCE [LARGE SCALE GENOMIC DNA]</scope>
    <source>
        <strain evidence="1 3">BIOML-A4</strain>
        <strain evidence="2 4">BIOML-A5</strain>
    </source>
</reference>
<name>A0A6N7S542_9FIRM</name>
<keyword evidence="4" id="KW-1185">Reference proteome</keyword>
<comment type="caution">
    <text evidence="1">The sequence shown here is derived from an EMBL/GenBank/DDBJ whole genome shotgun (WGS) entry which is preliminary data.</text>
</comment>
<accession>A0A6N7S542</accession>
<evidence type="ECO:0000313" key="1">
    <source>
        <dbReference type="EMBL" id="MSA89011.1"/>
    </source>
</evidence>
<dbReference type="EMBL" id="WKPI01000008">
    <property type="protein sequence ID" value="MSC32765.1"/>
    <property type="molecule type" value="Genomic_DNA"/>
</dbReference>
<evidence type="ECO:0000313" key="4">
    <source>
        <dbReference type="Proteomes" id="UP000480929"/>
    </source>
</evidence>
<dbReference type="Proteomes" id="UP000480929">
    <property type="component" value="Unassembled WGS sequence"/>
</dbReference>
<gene>
    <name evidence="2" type="ORF">GKD88_06500</name>
    <name evidence="1" type="ORF">GKE08_06705</name>
</gene>
<evidence type="ECO:0000313" key="3">
    <source>
        <dbReference type="Proteomes" id="UP000433575"/>
    </source>
</evidence>
<evidence type="ECO:0000313" key="2">
    <source>
        <dbReference type="EMBL" id="MSC32765.1"/>
    </source>
</evidence>
<protein>
    <submittedName>
        <fullName evidence="1">Uncharacterized protein</fullName>
    </submittedName>
</protein>
<sequence>MEQQIAKVQVPFDRLCRDLTWGVFFLAMMPQEQIQRLIVLAAAQLIVFEIHSSTRFRWQLVQIGQFLSVI</sequence>
<dbReference type="RefSeq" id="WP_154238401.1">
    <property type="nucleotide sequence ID" value="NZ_WKPI01000008.1"/>
</dbReference>
<proteinExistence type="predicted"/>